<evidence type="ECO:0000256" key="12">
    <source>
        <dbReference type="ARBA" id="ARBA00023033"/>
    </source>
</evidence>
<dbReference type="PRINTS" id="PR00385">
    <property type="entry name" value="P450"/>
</dbReference>
<keyword evidence="6 14" id="KW-0349">Heme</keyword>
<evidence type="ECO:0000256" key="4">
    <source>
        <dbReference type="ARBA" id="ARBA00004406"/>
    </source>
</evidence>
<evidence type="ECO:0000256" key="10">
    <source>
        <dbReference type="ARBA" id="ARBA00023002"/>
    </source>
</evidence>
<dbReference type="RefSeq" id="XP_016991283.1">
    <property type="nucleotide sequence ID" value="XM_017135794.1"/>
</dbReference>
<evidence type="ECO:0000256" key="8">
    <source>
        <dbReference type="ARBA" id="ARBA00022824"/>
    </source>
</evidence>
<dbReference type="InterPro" id="IPR050196">
    <property type="entry name" value="Cytochrome_P450_Monoox"/>
</dbReference>
<evidence type="ECO:0000256" key="9">
    <source>
        <dbReference type="ARBA" id="ARBA00022848"/>
    </source>
</evidence>
<keyword evidence="9" id="KW-0492">Microsome</keyword>
<gene>
    <name evidence="16" type="primary">LOC108053197</name>
</gene>
<keyword evidence="10 15" id="KW-0560">Oxidoreductase</keyword>
<evidence type="ECO:0000256" key="7">
    <source>
        <dbReference type="ARBA" id="ARBA00022723"/>
    </source>
</evidence>
<dbReference type="InterPro" id="IPR017972">
    <property type="entry name" value="Cyt_P450_CS"/>
</dbReference>
<sequence length="373" mass="43518">MLTPTFHFNILNQFQEVFKTESLKFLQQFKGQDEAIISLNDVIPRFTLNSICETAMGVKLDEMAEKGDRYRENFRQIEECFIRRMTNPLLWSDSLFNMFAAKDYASALDVVHGFSSEIIAKRRVLLKDELDNGETTQTANDDEFIPKKRFAMLDTLIYAEKDGLIDHIGICEEVDTLMFEGYDTTSIGLIFGLMNMSLNPDKQEIVYQEIQEHIDDELSNLDISHLNKLKYLEYFIKETMRLFPSVPDMGRETNKETELANGLILPKGSQIVIHVFDIHRNPKYWDSPDEFRPERFLPENCQNRHTYAYIPFSAGQRNCIGQKYAMQEMKTLMVVLLKHFQVLPIIDPKEIVFQTGITLRTQNKIKVKLVRRK</sequence>
<dbReference type="GO" id="GO:0020037">
    <property type="term" value="F:heme binding"/>
    <property type="evidence" value="ECO:0007669"/>
    <property type="project" value="InterPro"/>
</dbReference>
<comment type="similarity">
    <text evidence="5 15">Belongs to the cytochrome P450 family.</text>
</comment>
<keyword evidence="8" id="KW-0256">Endoplasmic reticulum</keyword>
<evidence type="ECO:0000256" key="5">
    <source>
        <dbReference type="ARBA" id="ARBA00010617"/>
    </source>
</evidence>
<dbReference type="PANTHER" id="PTHR24291">
    <property type="entry name" value="CYTOCHROME P450 FAMILY 4"/>
    <property type="match status" value="1"/>
</dbReference>
<feature type="binding site" description="axial binding residue" evidence="14">
    <location>
        <position position="319"/>
    </location>
    <ligand>
        <name>heme</name>
        <dbReference type="ChEBI" id="CHEBI:30413"/>
    </ligand>
    <ligandPart>
        <name>Fe</name>
        <dbReference type="ChEBI" id="CHEBI:18248"/>
    </ligandPart>
</feature>
<keyword evidence="7 14" id="KW-0479">Metal-binding</keyword>
<dbReference type="Pfam" id="PF00067">
    <property type="entry name" value="p450"/>
    <property type="match status" value="1"/>
</dbReference>
<name>A0A6P4FUP6_DRORH</name>
<dbReference type="OrthoDB" id="1470350at2759"/>
<evidence type="ECO:0000256" key="1">
    <source>
        <dbReference type="ARBA" id="ARBA00001971"/>
    </source>
</evidence>
<dbReference type="CDD" id="cd20628">
    <property type="entry name" value="CYP4"/>
    <property type="match status" value="1"/>
</dbReference>
<evidence type="ECO:0000256" key="11">
    <source>
        <dbReference type="ARBA" id="ARBA00023004"/>
    </source>
</evidence>
<accession>A0A6P4FUP6</accession>
<comment type="subcellular location">
    <subcellularLocation>
        <location evidence="4">Endoplasmic reticulum membrane</location>
        <topology evidence="4">Peripheral membrane protein</topology>
    </subcellularLocation>
    <subcellularLocation>
        <location evidence="3">Microsome membrane</location>
        <topology evidence="3">Peripheral membrane protein</topology>
    </subcellularLocation>
</comment>
<comment type="function">
    <text evidence="2">May be involved in the metabolism of insect hormones and in the breakdown of synthetic insecticides.</text>
</comment>
<evidence type="ECO:0000256" key="2">
    <source>
        <dbReference type="ARBA" id="ARBA00003690"/>
    </source>
</evidence>
<dbReference type="InterPro" id="IPR036396">
    <property type="entry name" value="Cyt_P450_sf"/>
</dbReference>
<evidence type="ECO:0000256" key="14">
    <source>
        <dbReference type="PIRSR" id="PIRSR602401-1"/>
    </source>
</evidence>
<protein>
    <submittedName>
        <fullName evidence="16">Cytochrome P450 4p1-like</fullName>
    </submittedName>
</protein>
<dbReference type="InterPro" id="IPR002401">
    <property type="entry name" value="Cyt_P450_E_grp-I"/>
</dbReference>
<evidence type="ECO:0000256" key="3">
    <source>
        <dbReference type="ARBA" id="ARBA00004174"/>
    </source>
</evidence>
<dbReference type="InterPro" id="IPR001128">
    <property type="entry name" value="Cyt_P450"/>
</dbReference>
<dbReference type="PROSITE" id="PS00086">
    <property type="entry name" value="CYTOCHROME_P450"/>
    <property type="match status" value="1"/>
</dbReference>
<keyword evidence="11 14" id="KW-0408">Iron</keyword>
<dbReference type="Gene3D" id="1.10.630.10">
    <property type="entry name" value="Cytochrome P450"/>
    <property type="match status" value="1"/>
</dbReference>
<evidence type="ECO:0000313" key="16">
    <source>
        <dbReference type="RefSeq" id="XP_016991283.1"/>
    </source>
</evidence>
<dbReference type="GO" id="GO:0016705">
    <property type="term" value="F:oxidoreductase activity, acting on paired donors, with incorporation or reduction of molecular oxygen"/>
    <property type="evidence" value="ECO:0007669"/>
    <property type="project" value="InterPro"/>
</dbReference>
<comment type="cofactor">
    <cofactor evidence="1 14">
        <name>heme</name>
        <dbReference type="ChEBI" id="CHEBI:30413"/>
    </cofactor>
</comment>
<dbReference type="GO" id="GO:0004497">
    <property type="term" value="F:monooxygenase activity"/>
    <property type="evidence" value="ECO:0007669"/>
    <property type="project" value="UniProtKB-KW"/>
</dbReference>
<evidence type="ECO:0000256" key="15">
    <source>
        <dbReference type="RuleBase" id="RU000461"/>
    </source>
</evidence>
<keyword evidence="13" id="KW-0472">Membrane</keyword>
<dbReference type="PANTHER" id="PTHR24291:SF105">
    <property type="entry name" value="CYTOCHROME P450 4P1-RELATED"/>
    <property type="match status" value="1"/>
</dbReference>
<proteinExistence type="inferred from homology"/>
<dbReference type="GO" id="GO:0005789">
    <property type="term" value="C:endoplasmic reticulum membrane"/>
    <property type="evidence" value="ECO:0007669"/>
    <property type="project" value="UniProtKB-SubCell"/>
</dbReference>
<evidence type="ECO:0000256" key="13">
    <source>
        <dbReference type="ARBA" id="ARBA00023136"/>
    </source>
</evidence>
<dbReference type="AlphaFoldDB" id="A0A6P4FUP6"/>
<dbReference type="SUPFAM" id="SSF48264">
    <property type="entry name" value="Cytochrome P450"/>
    <property type="match status" value="1"/>
</dbReference>
<dbReference type="PRINTS" id="PR00463">
    <property type="entry name" value="EP450I"/>
</dbReference>
<reference evidence="16" key="1">
    <citation type="submission" date="2025-08" db="UniProtKB">
        <authorList>
            <consortium name="RefSeq"/>
        </authorList>
    </citation>
    <scope>IDENTIFICATION</scope>
</reference>
<evidence type="ECO:0000256" key="6">
    <source>
        <dbReference type="ARBA" id="ARBA00022617"/>
    </source>
</evidence>
<keyword evidence="12 15" id="KW-0503">Monooxygenase</keyword>
<organism evidence="16">
    <name type="scientific">Drosophila rhopaloa</name>
    <name type="common">Fruit fly</name>
    <dbReference type="NCBI Taxonomy" id="1041015"/>
    <lineage>
        <taxon>Eukaryota</taxon>
        <taxon>Metazoa</taxon>
        <taxon>Ecdysozoa</taxon>
        <taxon>Arthropoda</taxon>
        <taxon>Hexapoda</taxon>
        <taxon>Insecta</taxon>
        <taxon>Pterygota</taxon>
        <taxon>Neoptera</taxon>
        <taxon>Endopterygota</taxon>
        <taxon>Diptera</taxon>
        <taxon>Brachycera</taxon>
        <taxon>Muscomorpha</taxon>
        <taxon>Ephydroidea</taxon>
        <taxon>Drosophilidae</taxon>
        <taxon>Drosophila</taxon>
        <taxon>Sophophora</taxon>
    </lineage>
</organism>
<dbReference type="GO" id="GO:0005506">
    <property type="term" value="F:iron ion binding"/>
    <property type="evidence" value="ECO:0007669"/>
    <property type="project" value="InterPro"/>
</dbReference>